<comment type="caution">
    <text evidence="1">The sequence shown here is derived from an EMBL/GenBank/DDBJ whole genome shotgun (WGS) entry which is preliminary data.</text>
</comment>
<accession>A0A820QE71</accession>
<name>A0A820QE71_9BILA</name>
<dbReference type="EMBL" id="CAJOAZ010028789">
    <property type="protein sequence ID" value="CAF4420190.1"/>
    <property type="molecule type" value="Genomic_DNA"/>
</dbReference>
<sequence length="66" mass="7688">MRERLQQAIEIYEKTPLANVSGQVVEIDPEARKALNFIETVIQLHTHLFTRCLQPMKLSVIRIFPL</sequence>
<reference evidence="1" key="1">
    <citation type="submission" date="2021-02" db="EMBL/GenBank/DDBJ databases">
        <authorList>
            <person name="Nowell W R."/>
        </authorList>
    </citation>
    <scope>NUCLEOTIDE SEQUENCE</scope>
</reference>
<gene>
    <name evidence="1" type="ORF">OXD698_LOCUS52588</name>
</gene>
<dbReference type="AlphaFoldDB" id="A0A820QE71"/>
<feature type="non-terminal residue" evidence="1">
    <location>
        <position position="1"/>
    </location>
</feature>
<dbReference type="Proteomes" id="UP000663844">
    <property type="component" value="Unassembled WGS sequence"/>
</dbReference>
<organism evidence="1 2">
    <name type="scientific">Adineta steineri</name>
    <dbReference type="NCBI Taxonomy" id="433720"/>
    <lineage>
        <taxon>Eukaryota</taxon>
        <taxon>Metazoa</taxon>
        <taxon>Spiralia</taxon>
        <taxon>Gnathifera</taxon>
        <taxon>Rotifera</taxon>
        <taxon>Eurotatoria</taxon>
        <taxon>Bdelloidea</taxon>
        <taxon>Adinetida</taxon>
        <taxon>Adinetidae</taxon>
        <taxon>Adineta</taxon>
    </lineage>
</organism>
<evidence type="ECO:0000313" key="2">
    <source>
        <dbReference type="Proteomes" id="UP000663844"/>
    </source>
</evidence>
<protein>
    <submittedName>
        <fullName evidence="1">Uncharacterized protein</fullName>
    </submittedName>
</protein>
<proteinExistence type="predicted"/>
<evidence type="ECO:0000313" key="1">
    <source>
        <dbReference type="EMBL" id="CAF4420190.1"/>
    </source>
</evidence>